<dbReference type="SMR" id="A0A482WU21"/>
<evidence type="ECO:0000256" key="3">
    <source>
        <dbReference type="SAM" id="MobiDB-lite"/>
    </source>
</evidence>
<dbReference type="PANTHER" id="PTHR43115:SF4">
    <property type="entry name" value="DEHYDROGENASE_REDUCTASE SDR FAMILY MEMBER 11"/>
    <property type="match status" value="1"/>
</dbReference>
<evidence type="ECO:0000313" key="5">
    <source>
        <dbReference type="Proteomes" id="UP000291343"/>
    </source>
</evidence>
<dbReference type="GO" id="GO:0008667">
    <property type="term" value="F:2,3-dihydro-2,3-dihydroxybenzoate dehydrogenase activity"/>
    <property type="evidence" value="ECO:0007669"/>
    <property type="project" value="InterPro"/>
</dbReference>
<name>A0A482WU21_LAOST</name>
<dbReference type="SUPFAM" id="SSF51735">
    <property type="entry name" value="NAD(P)-binding Rossmann-fold domains"/>
    <property type="match status" value="1"/>
</dbReference>
<dbReference type="GO" id="GO:0019290">
    <property type="term" value="P:siderophore biosynthetic process"/>
    <property type="evidence" value="ECO:0007669"/>
    <property type="project" value="InterPro"/>
</dbReference>
<dbReference type="PANTHER" id="PTHR43115">
    <property type="entry name" value="DEHYDROGENASE/REDUCTASE SDR FAMILY MEMBER 11"/>
    <property type="match status" value="1"/>
</dbReference>
<dbReference type="Proteomes" id="UP000291343">
    <property type="component" value="Unassembled WGS sequence"/>
</dbReference>
<comment type="similarity">
    <text evidence="1">Belongs to the short-chain dehydrogenases/reductases (SDR) family.</text>
</comment>
<proteinExistence type="inferred from homology"/>
<evidence type="ECO:0000256" key="2">
    <source>
        <dbReference type="ARBA" id="ARBA00023002"/>
    </source>
</evidence>
<organism evidence="4 5">
    <name type="scientific">Laodelphax striatellus</name>
    <name type="common">Small brown planthopper</name>
    <name type="synonym">Delphax striatella</name>
    <dbReference type="NCBI Taxonomy" id="195883"/>
    <lineage>
        <taxon>Eukaryota</taxon>
        <taxon>Metazoa</taxon>
        <taxon>Ecdysozoa</taxon>
        <taxon>Arthropoda</taxon>
        <taxon>Hexapoda</taxon>
        <taxon>Insecta</taxon>
        <taxon>Pterygota</taxon>
        <taxon>Neoptera</taxon>
        <taxon>Paraneoptera</taxon>
        <taxon>Hemiptera</taxon>
        <taxon>Auchenorrhyncha</taxon>
        <taxon>Fulgoroidea</taxon>
        <taxon>Delphacidae</taxon>
        <taxon>Criomorphinae</taxon>
        <taxon>Laodelphax</taxon>
    </lineage>
</organism>
<evidence type="ECO:0008006" key="6">
    <source>
        <dbReference type="Google" id="ProtNLM"/>
    </source>
</evidence>
<protein>
    <recommendedName>
        <fullName evidence="6">Dehydrogenase/reductase SDR family member 11</fullName>
    </recommendedName>
</protein>
<dbReference type="PRINTS" id="PR01397">
    <property type="entry name" value="DHBDHDRGNASE"/>
</dbReference>
<dbReference type="InterPro" id="IPR003560">
    <property type="entry name" value="DHB_DH"/>
</dbReference>
<feature type="region of interest" description="Disordered" evidence="3">
    <location>
        <begin position="129"/>
        <end position="150"/>
    </location>
</feature>
<sequence>MERWSGRVAVVTGASAGVGAAVLKALASHGMSVVGLARRKHRVKEMAEELQSQGCTGKVFAVRADISREEDILLAFSWIEKSLGGVDVFVNCASITSNVTLIEGRTEEWRRVLEVNLLGPLHLRQRSSQIDASAPSGRCAHYQHQQQHDE</sequence>
<dbReference type="STRING" id="195883.A0A482WU21"/>
<dbReference type="Gene3D" id="3.40.50.720">
    <property type="entry name" value="NAD(P)-binding Rossmann-like Domain"/>
    <property type="match status" value="1"/>
</dbReference>
<keyword evidence="2" id="KW-0560">Oxidoreductase</keyword>
<dbReference type="InParanoid" id="A0A482WU21"/>
<dbReference type="OrthoDB" id="6597791at2759"/>
<reference evidence="4 5" key="1">
    <citation type="journal article" date="2017" name="Gigascience">
        <title>Genome sequence of the small brown planthopper, Laodelphax striatellus.</title>
        <authorList>
            <person name="Zhu J."/>
            <person name="Jiang F."/>
            <person name="Wang X."/>
            <person name="Yang P."/>
            <person name="Bao Y."/>
            <person name="Zhao W."/>
            <person name="Wang W."/>
            <person name="Lu H."/>
            <person name="Wang Q."/>
            <person name="Cui N."/>
            <person name="Li J."/>
            <person name="Chen X."/>
            <person name="Luo L."/>
            <person name="Yu J."/>
            <person name="Kang L."/>
            <person name="Cui F."/>
        </authorList>
    </citation>
    <scope>NUCLEOTIDE SEQUENCE [LARGE SCALE GENOMIC DNA]</scope>
    <source>
        <strain evidence="4">Lst14</strain>
    </source>
</reference>
<dbReference type="AlphaFoldDB" id="A0A482WU21"/>
<accession>A0A482WU21</accession>
<evidence type="ECO:0000313" key="4">
    <source>
        <dbReference type="EMBL" id="RZF36994.1"/>
    </source>
</evidence>
<gene>
    <name evidence="4" type="ORF">LSTR_LSTR004682</name>
</gene>
<dbReference type="InterPro" id="IPR002347">
    <property type="entry name" value="SDR_fam"/>
</dbReference>
<comment type="caution">
    <text evidence="4">The sequence shown here is derived from an EMBL/GenBank/DDBJ whole genome shotgun (WGS) entry which is preliminary data.</text>
</comment>
<evidence type="ECO:0000256" key="1">
    <source>
        <dbReference type="ARBA" id="ARBA00006484"/>
    </source>
</evidence>
<dbReference type="InterPro" id="IPR036291">
    <property type="entry name" value="NAD(P)-bd_dom_sf"/>
</dbReference>
<dbReference type="EMBL" id="QKKF02025464">
    <property type="protein sequence ID" value="RZF36994.1"/>
    <property type="molecule type" value="Genomic_DNA"/>
</dbReference>
<dbReference type="Pfam" id="PF00106">
    <property type="entry name" value="adh_short"/>
    <property type="match status" value="1"/>
</dbReference>
<keyword evidence="5" id="KW-1185">Reference proteome</keyword>